<keyword evidence="1" id="KW-0472">Membrane</keyword>
<gene>
    <name evidence="2" type="ORF">WFZ86_06345</name>
</gene>
<keyword evidence="1" id="KW-0812">Transmembrane</keyword>
<sequence length="84" mass="9597">MKSKNLSELSIEELIKQQKTIKTIIGVLSGMLLVLLVLGIWLTFQKPSFLVFIVIPFTFIPLLIFNAVTLKKIKSELHSRENNK</sequence>
<comment type="caution">
    <text evidence="2">The sequence shown here is derived from an EMBL/GenBank/DDBJ whole genome shotgun (WGS) entry which is preliminary data.</text>
</comment>
<reference evidence="2 3" key="1">
    <citation type="submission" date="2024-03" db="EMBL/GenBank/DDBJ databases">
        <title>Two novel species of the genus Flavobacterium exhibiting potentially degradation of complex polysaccharides.</title>
        <authorList>
            <person name="Lian X."/>
        </authorList>
    </citation>
    <scope>NUCLEOTIDE SEQUENCE [LARGE SCALE GENOMIC DNA]</scope>
    <source>
        <strain evidence="2 3">N6</strain>
    </source>
</reference>
<feature type="transmembrane region" description="Helical" evidence="1">
    <location>
        <begin position="21"/>
        <end position="43"/>
    </location>
</feature>
<organism evidence="2 3">
    <name type="scientific">Flavobacterium polysaccharolyticum</name>
    <dbReference type="NCBI Taxonomy" id="3133148"/>
    <lineage>
        <taxon>Bacteria</taxon>
        <taxon>Pseudomonadati</taxon>
        <taxon>Bacteroidota</taxon>
        <taxon>Flavobacteriia</taxon>
        <taxon>Flavobacteriales</taxon>
        <taxon>Flavobacteriaceae</taxon>
        <taxon>Flavobacterium</taxon>
    </lineage>
</organism>
<accession>A0ABU9NP08</accession>
<dbReference type="RefSeq" id="WP_342691157.1">
    <property type="nucleotide sequence ID" value="NZ_JBCGDP010000004.1"/>
</dbReference>
<keyword evidence="3" id="KW-1185">Reference proteome</keyword>
<evidence type="ECO:0000313" key="2">
    <source>
        <dbReference type="EMBL" id="MEM0576112.1"/>
    </source>
</evidence>
<proteinExistence type="predicted"/>
<evidence type="ECO:0000256" key="1">
    <source>
        <dbReference type="SAM" id="Phobius"/>
    </source>
</evidence>
<name>A0ABU9NP08_9FLAO</name>
<feature type="transmembrane region" description="Helical" evidence="1">
    <location>
        <begin position="49"/>
        <end position="70"/>
    </location>
</feature>
<protein>
    <submittedName>
        <fullName evidence="2">Redox-active disulfide protein 2</fullName>
    </submittedName>
</protein>
<dbReference type="EMBL" id="JBCGDP010000004">
    <property type="protein sequence ID" value="MEM0576112.1"/>
    <property type="molecule type" value="Genomic_DNA"/>
</dbReference>
<dbReference type="Proteomes" id="UP001468798">
    <property type="component" value="Unassembled WGS sequence"/>
</dbReference>
<evidence type="ECO:0000313" key="3">
    <source>
        <dbReference type="Proteomes" id="UP001468798"/>
    </source>
</evidence>
<keyword evidence="1" id="KW-1133">Transmembrane helix</keyword>